<dbReference type="PANTHER" id="PTHR24421:SF56">
    <property type="entry name" value="OXYGEN SENSOR HISTIDINE KINASE RESPONSE REGULATOR DOST"/>
    <property type="match status" value="1"/>
</dbReference>
<dbReference type="Gene3D" id="3.30.450.40">
    <property type="match status" value="2"/>
</dbReference>
<dbReference type="InterPro" id="IPR036890">
    <property type="entry name" value="HATPase_C_sf"/>
</dbReference>
<dbReference type="PANTHER" id="PTHR24421">
    <property type="entry name" value="NITRATE/NITRITE SENSOR PROTEIN NARX-RELATED"/>
    <property type="match status" value="1"/>
</dbReference>
<reference evidence="5 6" key="1">
    <citation type="submission" date="2023-08" db="EMBL/GenBank/DDBJ databases">
        <title>Nocardioides seae sp. nov., a bacterium isolated from a soil.</title>
        <authorList>
            <person name="Wang X."/>
        </authorList>
    </citation>
    <scope>NUCLEOTIDE SEQUENCE [LARGE SCALE GENOMIC DNA]</scope>
    <source>
        <strain evidence="5 6">YZH12</strain>
    </source>
</reference>
<dbReference type="Pfam" id="PF02518">
    <property type="entry name" value="HATPase_c"/>
    <property type="match status" value="1"/>
</dbReference>
<name>A0ABU3PS05_9ACTN</name>
<dbReference type="SUPFAM" id="SSF55874">
    <property type="entry name" value="ATPase domain of HSP90 chaperone/DNA topoisomerase II/histidine kinase"/>
    <property type="match status" value="1"/>
</dbReference>
<dbReference type="Proteomes" id="UP001268542">
    <property type="component" value="Unassembled WGS sequence"/>
</dbReference>
<evidence type="ECO:0000256" key="2">
    <source>
        <dbReference type="ARBA" id="ARBA00022777"/>
    </source>
</evidence>
<feature type="domain" description="Histidine kinase/HSP90-like ATPase" evidence="4">
    <location>
        <begin position="443"/>
        <end position="533"/>
    </location>
</feature>
<dbReference type="InterPro" id="IPR050482">
    <property type="entry name" value="Sensor_HK_TwoCompSys"/>
</dbReference>
<keyword evidence="3" id="KW-0902">Two-component regulatory system</keyword>
<dbReference type="RefSeq" id="WP_315731149.1">
    <property type="nucleotide sequence ID" value="NZ_JAVYII010000001.1"/>
</dbReference>
<keyword evidence="1" id="KW-0808">Transferase</keyword>
<dbReference type="SUPFAM" id="SSF55781">
    <property type="entry name" value="GAF domain-like"/>
    <property type="match status" value="2"/>
</dbReference>
<sequence>MARPPSITDLVSAEQRAEVLELLDRVTADLPLDELLPRIVDVAAELTGATYGVLAVLDDEGRMRDFHLHGLDDDEMARIGALPVGHGVLGDLLRADRPVLVDHLGSTPGDGTLPEGHPAIDRFLGVGIDHGGRRIGVLYLGERRDGGPFTGHHALLLEWLADRASHVLALADSRRRADRRSEWLQVSARLAELLQPPLEKRRALTHVVELVSWLFHARAVALGRLVDDDLVLVAEDETDTSFGDFVRPEHIAPGTPVHAAVLTAVREHRPVLARVDPTVVVVVPVPLRLTERLVLGIVLRRGAPAPDQEELDLLASFTSQATSSIDRLDALAERAEMLVLADRERIARDLHDVVIQRLFATGLQLQGMRVRLPHEDQERLDVIVGDLDQTIRDIRTTIFELSQVRARSLRQEVGLLTSEYAELLGHAPTVGLHGPLDTTVSSTVADSLLATLREALSNVVKHARARAVEVELRVEAGVLTLLVGDDGVGFDGPLPESGLTNVRRRAQAFGGTVRVVSGAGVGTVLEWTVPLPD</sequence>
<protein>
    <submittedName>
        <fullName evidence="5">GAF domain-containing sensor histidine kinase</fullName>
    </submittedName>
</protein>
<dbReference type="Gene3D" id="1.20.5.1930">
    <property type="match status" value="1"/>
</dbReference>
<keyword evidence="6" id="KW-1185">Reference proteome</keyword>
<accession>A0ABU3PS05</accession>
<dbReference type="SMART" id="SM00387">
    <property type="entry name" value="HATPase_c"/>
    <property type="match status" value="1"/>
</dbReference>
<dbReference type="InterPro" id="IPR011712">
    <property type="entry name" value="Sig_transdc_His_kin_sub3_dim/P"/>
</dbReference>
<dbReference type="Gene3D" id="3.30.565.10">
    <property type="entry name" value="Histidine kinase-like ATPase, C-terminal domain"/>
    <property type="match status" value="1"/>
</dbReference>
<dbReference type="CDD" id="cd16917">
    <property type="entry name" value="HATPase_UhpB-NarQ-NarX-like"/>
    <property type="match status" value="1"/>
</dbReference>
<organism evidence="5 6">
    <name type="scientific">Nocardioides imazamoxiresistens</name>
    <dbReference type="NCBI Taxonomy" id="3231893"/>
    <lineage>
        <taxon>Bacteria</taxon>
        <taxon>Bacillati</taxon>
        <taxon>Actinomycetota</taxon>
        <taxon>Actinomycetes</taxon>
        <taxon>Propionibacteriales</taxon>
        <taxon>Nocardioidaceae</taxon>
        <taxon>Nocardioides</taxon>
    </lineage>
</organism>
<comment type="caution">
    <text evidence="5">The sequence shown here is derived from an EMBL/GenBank/DDBJ whole genome shotgun (WGS) entry which is preliminary data.</text>
</comment>
<evidence type="ECO:0000259" key="4">
    <source>
        <dbReference type="SMART" id="SM00387"/>
    </source>
</evidence>
<keyword evidence="2 5" id="KW-0418">Kinase</keyword>
<evidence type="ECO:0000313" key="6">
    <source>
        <dbReference type="Proteomes" id="UP001268542"/>
    </source>
</evidence>
<dbReference type="InterPro" id="IPR003594">
    <property type="entry name" value="HATPase_dom"/>
</dbReference>
<gene>
    <name evidence="5" type="ORF">RDV89_02895</name>
</gene>
<evidence type="ECO:0000313" key="5">
    <source>
        <dbReference type="EMBL" id="MDT9591997.1"/>
    </source>
</evidence>
<dbReference type="Pfam" id="PF13185">
    <property type="entry name" value="GAF_2"/>
    <property type="match status" value="1"/>
</dbReference>
<evidence type="ECO:0000256" key="3">
    <source>
        <dbReference type="ARBA" id="ARBA00023012"/>
    </source>
</evidence>
<dbReference type="EMBL" id="JAVYII010000001">
    <property type="protein sequence ID" value="MDT9591997.1"/>
    <property type="molecule type" value="Genomic_DNA"/>
</dbReference>
<dbReference type="InterPro" id="IPR029016">
    <property type="entry name" value="GAF-like_dom_sf"/>
</dbReference>
<dbReference type="Pfam" id="PF07730">
    <property type="entry name" value="HisKA_3"/>
    <property type="match status" value="1"/>
</dbReference>
<dbReference type="InterPro" id="IPR003018">
    <property type="entry name" value="GAF"/>
</dbReference>
<dbReference type="GO" id="GO:0016301">
    <property type="term" value="F:kinase activity"/>
    <property type="evidence" value="ECO:0007669"/>
    <property type="project" value="UniProtKB-KW"/>
</dbReference>
<proteinExistence type="predicted"/>
<evidence type="ECO:0000256" key="1">
    <source>
        <dbReference type="ARBA" id="ARBA00022679"/>
    </source>
</evidence>